<accession>A0A8H7IR73</accession>
<dbReference type="Proteomes" id="UP000627934">
    <property type="component" value="Unassembled WGS sequence"/>
</dbReference>
<comment type="caution">
    <text evidence="1">The sequence shown here is derived from an EMBL/GenBank/DDBJ whole genome shotgun (WGS) entry which is preliminary data.</text>
</comment>
<gene>
    <name evidence="1" type="ORF">BFW01_g449</name>
</gene>
<name>A0A8H7IR73_9PEZI</name>
<reference evidence="1" key="1">
    <citation type="submission" date="2016-08" db="EMBL/GenBank/DDBJ databases">
        <authorList>
            <person name="Yan J."/>
        </authorList>
    </citation>
    <scope>NUCLEOTIDE SEQUENCE</scope>
    <source>
        <strain evidence="1">CSS-01s</strain>
    </source>
</reference>
<reference evidence="1" key="2">
    <citation type="journal article" date="2018" name="DNA Res.">
        <title>Comparative genome and transcriptome analyses reveal adaptations to opportunistic infections in woody plant degrading pathogens of Botryosphaeriaceae.</title>
        <authorList>
            <person name="Yan J.Y."/>
            <person name="Zhao W.S."/>
            <person name="Chen Z."/>
            <person name="Xing Q.K."/>
            <person name="Zhang W."/>
            <person name="Chethana K.W.T."/>
            <person name="Xue M.F."/>
            <person name="Xu J.P."/>
            <person name="Phillips A.J.L."/>
            <person name="Wang Y."/>
            <person name="Liu J.H."/>
            <person name="Liu M."/>
            <person name="Zhou Y."/>
            <person name="Jayawardena R.S."/>
            <person name="Manawasinghe I.S."/>
            <person name="Huang J.B."/>
            <person name="Qiao G.H."/>
            <person name="Fu C.Y."/>
            <person name="Guo F.F."/>
            <person name="Dissanayake A.J."/>
            <person name="Peng Y.L."/>
            <person name="Hyde K.D."/>
            <person name="Li X.H."/>
        </authorList>
    </citation>
    <scope>NUCLEOTIDE SEQUENCE</scope>
    <source>
        <strain evidence="1">CSS-01s</strain>
    </source>
</reference>
<dbReference type="PANTHER" id="PTHR35179">
    <property type="entry name" value="PROTEIN CBG02620"/>
    <property type="match status" value="1"/>
</dbReference>
<evidence type="ECO:0000313" key="2">
    <source>
        <dbReference type="Proteomes" id="UP000627934"/>
    </source>
</evidence>
<dbReference type="AlphaFoldDB" id="A0A8H7IR73"/>
<evidence type="ECO:0000313" key="1">
    <source>
        <dbReference type="EMBL" id="KAF9630268.1"/>
    </source>
</evidence>
<organism evidence="1 2">
    <name type="scientific">Lasiodiplodia theobromae</name>
    <dbReference type="NCBI Taxonomy" id="45133"/>
    <lineage>
        <taxon>Eukaryota</taxon>
        <taxon>Fungi</taxon>
        <taxon>Dikarya</taxon>
        <taxon>Ascomycota</taxon>
        <taxon>Pezizomycotina</taxon>
        <taxon>Dothideomycetes</taxon>
        <taxon>Dothideomycetes incertae sedis</taxon>
        <taxon>Botryosphaeriales</taxon>
        <taxon>Botryosphaeriaceae</taxon>
        <taxon>Lasiodiplodia</taxon>
    </lineage>
</organism>
<proteinExistence type="predicted"/>
<protein>
    <submittedName>
        <fullName evidence="1">Geranylgeranyl pyrophosphate synthetase</fullName>
    </submittedName>
</protein>
<sequence>MRPSFSFDTVDLLANRNSLRKLFDFACDRAPDNFRIDLSLVGNTLVMTRRERSLKQKIKRTSSDGGWGHNFEFAFTEAAPGLEDANGHHRAVQYRLGNINCLIQCEVDAWYDDGATDEEETPEALLNNLSLSDPVVPAGTTSVHSQSCRSIPATIHAGHDVPASKLAEIKTVGRKPLSAAIVKPQLWFGRTPYLITGSHEQGNFITVAVKNDGANFTEWEQCNQEALRKLVGLIEQLRSFAQRVPGGVCAVTCNKTVKPLRLDVFAPTARMDRVTVPREFVELFWGKK</sequence>
<dbReference type="PANTHER" id="PTHR35179:SF1">
    <property type="entry name" value="INTEGRAL MEMBRANE PROTEIN"/>
    <property type="match status" value="1"/>
</dbReference>
<dbReference type="EMBL" id="MDYX01000037">
    <property type="protein sequence ID" value="KAF9630268.1"/>
    <property type="molecule type" value="Genomic_DNA"/>
</dbReference>